<dbReference type="EC" id="2.7.2.3" evidence="3 10"/>
<organism evidence="13 14">
    <name type="scientific">Lucifera butyrica</name>
    <dbReference type="NCBI Taxonomy" id="1351585"/>
    <lineage>
        <taxon>Bacteria</taxon>
        <taxon>Bacillati</taxon>
        <taxon>Bacillota</taxon>
        <taxon>Negativicutes</taxon>
        <taxon>Veillonellales</taxon>
        <taxon>Veillonellaceae</taxon>
        <taxon>Lucifera</taxon>
    </lineage>
</organism>
<dbReference type="Gene3D" id="3.40.50.1260">
    <property type="entry name" value="Phosphoglycerate kinase, N-terminal domain"/>
    <property type="match status" value="2"/>
</dbReference>
<dbReference type="HAMAP" id="MF_00145">
    <property type="entry name" value="Phosphoglyc_kinase"/>
    <property type="match status" value="1"/>
</dbReference>
<comment type="catalytic activity">
    <reaction evidence="1 10 12">
        <text>(2R)-3-phosphoglycerate + ATP = (2R)-3-phospho-glyceroyl phosphate + ADP</text>
        <dbReference type="Rhea" id="RHEA:14801"/>
        <dbReference type="ChEBI" id="CHEBI:30616"/>
        <dbReference type="ChEBI" id="CHEBI:57604"/>
        <dbReference type="ChEBI" id="CHEBI:58272"/>
        <dbReference type="ChEBI" id="CHEBI:456216"/>
        <dbReference type="EC" id="2.7.2.3"/>
    </reaction>
</comment>
<dbReference type="GO" id="GO:0006096">
    <property type="term" value="P:glycolytic process"/>
    <property type="evidence" value="ECO:0007669"/>
    <property type="project" value="UniProtKB-UniRule"/>
</dbReference>
<dbReference type="GO" id="GO:0005524">
    <property type="term" value="F:ATP binding"/>
    <property type="evidence" value="ECO:0007669"/>
    <property type="project" value="UniProtKB-KW"/>
</dbReference>
<keyword evidence="7 10" id="KW-0418">Kinase</keyword>
<name>A0A498R653_9FIRM</name>
<dbReference type="InterPro" id="IPR015824">
    <property type="entry name" value="Phosphoglycerate_kinase_N"/>
</dbReference>
<dbReference type="InterPro" id="IPR001576">
    <property type="entry name" value="Phosphoglycerate_kinase"/>
</dbReference>
<keyword evidence="14" id="KW-1185">Reference proteome</keyword>
<dbReference type="PROSITE" id="PS00111">
    <property type="entry name" value="PGLYCERATE_KINASE"/>
    <property type="match status" value="1"/>
</dbReference>
<dbReference type="GO" id="GO:0043531">
    <property type="term" value="F:ADP binding"/>
    <property type="evidence" value="ECO:0007669"/>
    <property type="project" value="TreeGrafter"/>
</dbReference>
<evidence type="ECO:0000313" key="13">
    <source>
        <dbReference type="EMBL" id="VBB08226.1"/>
    </source>
</evidence>
<evidence type="ECO:0000256" key="5">
    <source>
        <dbReference type="ARBA" id="ARBA00022679"/>
    </source>
</evidence>
<dbReference type="PANTHER" id="PTHR11406:SF23">
    <property type="entry name" value="PHOSPHOGLYCERATE KINASE 1, CHLOROPLASTIC-RELATED"/>
    <property type="match status" value="1"/>
</dbReference>
<keyword evidence="8 10" id="KW-0067">ATP-binding</keyword>
<evidence type="ECO:0000256" key="12">
    <source>
        <dbReference type="RuleBase" id="RU000532"/>
    </source>
</evidence>
<evidence type="ECO:0000256" key="6">
    <source>
        <dbReference type="ARBA" id="ARBA00022741"/>
    </source>
</evidence>
<evidence type="ECO:0000256" key="1">
    <source>
        <dbReference type="ARBA" id="ARBA00000642"/>
    </source>
</evidence>
<protein>
    <recommendedName>
        <fullName evidence="4 10">Phosphoglycerate kinase</fullName>
        <ecNumber evidence="3 10">2.7.2.3</ecNumber>
    </recommendedName>
</protein>
<keyword evidence="6 10" id="KW-0547">Nucleotide-binding</keyword>
<dbReference type="PANTHER" id="PTHR11406">
    <property type="entry name" value="PHOSPHOGLYCERATE KINASE"/>
    <property type="match status" value="1"/>
</dbReference>
<feature type="binding site" evidence="10 11">
    <location>
        <position position="344"/>
    </location>
    <ligand>
        <name>ATP</name>
        <dbReference type="ChEBI" id="CHEBI:30616"/>
    </ligand>
</feature>
<evidence type="ECO:0000256" key="2">
    <source>
        <dbReference type="ARBA" id="ARBA00004838"/>
    </source>
</evidence>
<evidence type="ECO:0000256" key="4">
    <source>
        <dbReference type="ARBA" id="ARBA00016471"/>
    </source>
</evidence>
<keyword evidence="9 10" id="KW-0324">Glycolysis</keyword>
<gene>
    <name evidence="10" type="primary">pgk</name>
    <name evidence="13" type="ORF">LUCI_3495</name>
</gene>
<comment type="caution">
    <text evidence="10">Lacks conserved residue(s) required for the propagation of feature annotation.</text>
</comment>
<dbReference type="PIRSF" id="PIRSF000724">
    <property type="entry name" value="Pgk"/>
    <property type="match status" value="1"/>
</dbReference>
<evidence type="ECO:0000256" key="11">
    <source>
        <dbReference type="PIRSR" id="PIRSR000724-2"/>
    </source>
</evidence>
<keyword evidence="10" id="KW-0963">Cytoplasm</keyword>
<evidence type="ECO:0000256" key="3">
    <source>
        <dbReference type="ARBA" id="ARBA00013061"/>
    </source>
</evidence>
<evidence type="ECO:0000256" key="7">
    <source>
        <dbReference type="ARBA" id="ARBA00022777"/>
    </source>
</evidence>
<feature type="binding site" evidence="10">
    <location>
        <position position="124"/>
    </location>
    <ligand>
        <name>substrate</name>
    </ligand>
</feature>
<sequence>MAAKLTKIRSMDEFNYAGKTVLLRLDINSPLDPATKKIVSENRIKKSIPTLQYLLDRGAKVAIIAHQGDTLDYHNLIPLAEHAGKLSQLLQKDVAYIDDVCGPAAQAAVKALAPGEAVILGNLRYLSEEISTFEDAVKLTPPQMLGTYLIRSLAPLAGYYVNDAFAAAHRNAPSMVAFQEILPTAGGILLMKEINALTKVMESPDRPNVFVLGGLKISDAFGMMRQVLENGSADKILTCGVTGQIMLMAQGYDLGAKNAQFIQDRSLDGFIPPAREYLAQYGEKIVYPVDLAYEQDGKRVEIDIDQLPVNESYFDIGRKTIAILQQEIARAGTIFVNGPAGVYENALFAEGTRSIWQAIAAAPGYSVIGGGDTVSAAQKFINTSQINYVCTAGGAMVRFLSGDSLPLMEAMKHAYHRKYQ</sequence>
<comment type="subcellular location">
    <subcellularLocation>
        <location evidence="10">Cytoplasm</location>
    </subcellularLocation>
</comment>
<evidence type="ECO:0000256" key="10">
    <source>
        <dbReference type="HAMAP-Rule" id="MF_00145"/>
    </source>
</evidence>
<dbReference type="SUPFAM" id="SSF53748">
    <property type="entry name" value="Phosphoglycerate kinase"/>
    <property type="match status" value="1"/>
</dbReference>
<dbReference type="AlphaFoldDB" id="A0A498R653"/>
<dbReference type="InterPro" id="IPR015911">
    <property type="entry name" value="Phosphoglycerate_kinase_CS"/>
</dbReference>
<feature type="binding site" evidence="10">
    <location>
        <position position="170"/>
    </location>
    <ligand>
        <name>substrate</name>
    </ligand>
</feature>
<proteinExistence type="inferred from homology"/>
<dbReference type="EMBL" id="UPPP01000085">
    <property type="protein sequence ID" value="VBB08226.1"/>
    <property type="molecule type" value="Genomic_DNA"/>
</dbReference>
<comment type="subunit">
    <text evidence="10">Monomer.</text>
</comment>
<dbReference type="InterPro" id="IPR036043">
    <property type="entry name" value="Phosphoglycerate_kinase_sf"/>
</dbReference>
<feature type="binding site" evidence="10">
    <location>
        <position position="43"/>
    </location>
    <ligand>
        <name>substrate</name>
    </ligand>
</feature>
<evidence type="ECO:0000256" key="8">
    <source>
        <dbReference type="ARBA" id="ARBA00022840"/>
    </source>
</evidence>
<comment type="pathway">
    <text evidence="2 10">Carbohydrate degradation; glycolysis; pyruvate from D-glyceraldehyde 3-phosphate: step 2/5.</text>
</comment>
<feature type="binding site" evidence="10 11">
    <location>
        <begin position="370"/>
        <end position="373"/>
    </location>
    <ligand>
        <name>ATP</name>
        <dbReference type="ChEBI" id="CHEBI:30616"/>
    </ligand>
</feature>
<dbReference type="Proteomes" id="UP000277811">
    <property type="component" value="Unassembled WGS sequence"/>
</dbReference>
<reference evidence="13 14" key="1">
    <citation type="submission" date="2018-06" db="EMBL/GenBank/DDBJ databases">
        <authorList>
            <person name="Strepis N."/>
        </authorList>
    </citation>
    <scope>NUCLEOTIDE SEQUENCE [LARGE SCALE GENOMIC DNA]</scope>
    <source>
        <strain evidence="13">LUCI</strain>
    </source>
</reference>
<keyword evidence="5 10" id="KW-0808">Transferase</keyword>
<feature type="binding site" evidence="10">
    <location>
        <begin position="26"/>
        <end position="28"/>
    </location>
    <ligand>
        <name>substrate</name>
    </ligand>
</feature>
<dbReference type="UniPathway" id="UPA00109">
    <property type="reaction ID" value="UER00185"/>
</dbReference>
<dbReference type="GO" id="GO:0005829">
    <property type="term" value="C:cytosol"/>
    <property type="evidence" value="ECO:0007669"/>
    <property type="project" value="TreeGrafter"/>
</dbReference>
<dbReference type="RefSeq" id="WP_122629143.1">
    <property type="nucleotide sequence ID" value="NZ_UPPP01000085.1"/>
</dbReference>
<accession>A0A498R653</accession>
<dbReference type="GO" id="GO:0004618">
    <property type="term" value="F:phosphoglycerate kinase activity"/>
    <property type="evidence" value="ECO:0007669"/>
    <property type="project" value="UniProtKB-UniRule"/>
</dbReference>
<dbReference type="PRINTS" id="PR00477">
    <property type="entry name" value="PHGLYCKINASE"/>
</dbReference>
<dbReference type="GO" id="GO:0006094">
    <property type="term" value="P:gluconeogenesis"/>
    <property type="evidence" value="ECO:0007669"/>
    <property type="project" value="TreeGrafter"/>
</dbReference>
<evidence type="ECO:0000313" key="14">
    <source>
        <dbReference type="Proteomes" id="UP000277811"/>
    </source>
</evidence>
<dbReference type="Pfam" id="PF00162">
    <property type="entry name" value="PGK"/>
    <property type="match status" value="1"/>
</dbReference>
<comment type="similarity">
    <text evidence="10 12">Belongs to the phosphoglycerate kinase family.</text>
</comment>
<feature type="binding site" evidence="10">
    <location>
        <begin position="66"/>
        <end position="69"/>
    </location>
    <ligand>
        <name>substrate</name>
    </ligand>
</feature>
<dbReference type="OrthoDB" id="9808460at2"/>
<evidence type="ECO:0000256" key="9">
    <source>
        <dbReference type="ARBA" id="ARBA00023152"/>
    </source>
</evidence>